<dbReference type="Proteomes" id="UP001164718">
    <property type="component" value="Chromosome"/>
</dbReference>
<sequence length="139" mass="15873">MGKKTVIGIFTTIIFLAGGIVSPVVYGASEQTEKNRWEFIEQIGRLGKNETVVNVEDDKNLEKSLTEEQIKELETLKSDILMKRKQVVDKYVEFGLISEEKAESIKAHLDKQFQKMKESGFLPKSDFGKHKDQKKRNAP</sequence>
<dbReference type="AlphaFoldDB" id="A0A9E8LTM0"/>
<accession>A0A9E8LTM0</accession>
<dbReference type="RefSeq" id="WP_275417087.1">
    <property type="nucleotide sequence ID" value="NZ_CP106878.1"/>
</dbReference>
<feature type="region of interest" description="Disordered" evidence="1">
    <location>
        <begin position="120"/>
        <end position="139"/>
    </location>
</feature>
<keyword evidence="3" id="KW-1185">Reference proteome</keyword>
<evidence type="ECO:0000313" key="3">
    <source>
        <dbReference type="Proteomes" id="UP001164718"/>
    </source>
</evidence>
<dbReference type="InterPro" id="IPR024485">
    <property type="entry name" value="DUF2680"/>
</dbReference>
<evidence type="ECO:0000256" key="1">
    <source>
        <dbReference type="SAM" id="MobiDB-lite"/>
    </source>
</evidence>
<dbReference type="KEGG" id="faf:OE104_12135"/>
<dbReference type="EMBL" id="CP106878">
    <property type="protein sequence ID" value="WAA09306.1"/>
    <property type="molecule type" value="Genomic_DNA"/>
</dbReference>
<proteinExistence type="predicted"/>
<protein>
    <submittedName>
        <fullName evidence="2">YckD family protein</fullName>
    </submittedName>
</protein>
<organism evidence="2 3">
    <name type="scientific">Fervidibacillus albus</name>
    <dbReference type="NCBI Taxonomy" id="2980026"/>
    <lineage>
        <taxon>Bacteria</taxon>
        <taxon>Bacillati</taxon>
        <taxon>Bacillota</taxon>
        <taxon>Bacilli</taxon>
        <taxon>Bacillales</taxon>
        <taxon>Bacillaceae</taxon>
        <taxon>Fervidibacillus</taxon>
    </lineage>
</organism>
<dbReference type="Pfam" id="PF10925">
    <property type="entry name" value="DUF2680"/>
    <property type="match status" value="1"/>
</dbReference>
<name>A0A9E8LTM0_9BACI</name>
<evidence type="ECO:0000313" key="2">
    <source>
        <dbReference type="EMBL" id="WAA09306.1"/>
    </source>
</evidence>
<gene>
    <name evidence="2" type="ORF">OE104_12135</name>
</gene>
<reference evidence="2" key="1">
    <citation type="submission" date="2022-09" db="EMBL/GenBank/DDBJ databases">
        <title>Complete Genomes of Fervidibacillus albus and Fervidibacillus halotolerans isolated from tidal flat sediments.</title>
        <authorList>
            <person name="Kwon K.K."/>
            <person name="Yang S.-H."/>
            <person name="Park M.J."/>
            <person name="Oh H.-M."/>
        </authorList>
    </citation>
    <scope>NUCLEOTIDE SEQUENCE</scope>
    <source>
        <strain evidence="2">MEBiC13591</strain>
    </source>
</reference>